<protein>
    <submittedName>
        <fullName evidence="1">Uncharacterized protein</fullName>
    </submittedName>
</protein>
<accession>A0ACC1P2J8</accession>
<keyword evidence="2" id="KW-1185">Reference proteome</keyword>
<gene>
    <name evidence="1" type="ORF">NUW58_g5576</name>
</gene>
<proteinExistence type="predicted"/>
<evidence type="ECO:0000313" key="1">
    <source>
        <dbReference type="EMBL" id="KAJ2985358.1"/>
    </source>
</evidence>
<comment type="caution">
    <text evidence="1">The sequence shown here is derived from an EMBL/GenBank/DDBJ whole genome shotgun (WGS) entry which is preliminary data.</text>
</comment>
<evidence type="ECO:0000313" key="2">
    <source>
        <dbReference type="Proteomes" id="UP001143856"/>
    </source>
</evidence>
<organism evidence="1 2">
    <name type="scientific">Xylaria curta</name>
    <dbReference type="NCBI Taxonomy" id="42375"/>
    <lineage>
        <taxon>Eukaryota</taxon>
        <taxon>Fungi</taxon>
        <taxon>Dikarya</taxon>
        <taxon>Ascomycota</taxon>
        <taxon>Pezizomycotina</taxon>
        <taxon>Sordariomycetes</taxon>
        <taxon>Xylariomycetidae</taxon>
        <taxon>Xylariales</taxon>
        <taxon>Xylariaceae</taxon>
        <taxon>Xylaria</taxon>
    </lineage>
</organism>
<reference evidence="1" key="1">
    <citation type="submission" date="2022-10" db="EMBL/GenBank/DDBJ databases">
        <title>Genome Sequence of Xylaria curta.</title>
        <authorList>
            <person name="Buettner E."/>
        </authorList>
    </citation>
    <scope>NUCLEOTIDE SEQUENCE</scope>
    <source>
        <strain evidence="1">Babe10</strain>
    </source>
</reference>
<sequence length="200" mass="21762">MLARASWHIEETDYSVNQNHGEQQQQPRQQVQVTLSLRTSAPHTISIGDADPAEPLKLIASIRQTASPFPDRAITLLTKYSCLDATPGEDAFFWRAMSPPKFTRSADDKNHNALCPAPELPLQPPQRISGIRVSGDPDLLKRPTDGGFTFITVPPVGKGQAEVTTSSCRRRGWSGAWATRRLKGGGKAPRARSTPLPSAG</sequence>
<dbReference type="EMBL" id="JAPDGR010001117">
    <property type="protein sequence ID" value="KAJ2985358.1"/>
    <property type="molecule type" value="Genomic_DNA"/>
</dbReference>
<dbReference type="Proteomes" id="UP001143856">
    <property type="component" value="Unassembled WGS sequence"/>
</dbReference>
<name>A0ACC1P2J8_9PEZI</name>